<evidence type="ECO:0000313" key="2">
    <source>
        <dbReference type="EMBL" id="MBM6674877.1"/>
    </source>
</evidence>
<keyword evidence="1" id="KW-1133">Transmembrane helix</keyword>
<dbReference type="Proteomes" id="UP000706891">
    <property type="component" value="Unassembled WGS sequence"/>
</dbReference>
<comment type="caution">
    <text evidence="2">The sequence shown here is derived from an EMBL/GenBank/DDBJ whole genome shotgun (WGS) entry which is preliminary data.</text>
</comment>
<keyword evidence="1" id="KW-0472">Membrane</keyword>
<dbReference type="RefSeq" id="WP_205105945.1">
    <property type="nucleotide sequence ID" value="NZ_JACJJG010000147.1"/>
</dbReference>
<feature type="transmembrane region" description="Helical" evidence="1">
    <location>
        <begin position="24"/>
        <end position="42"/>
    </location>
</feature>
<feature type="transmembrane region" description="Helical" evidence="1">
    <location>
        <begin position="136"/>
        <end position="157"/>
    </location>
</feature>
<accession>A0A939B8U6</accession>
<dbReference type="AlphaFoldDB" id="A0A939B8U6"/>
<reference evidence="2" key="1">
    <citation type="submission" date="2020-08" db="EMBL/GenBank/DDBJ databases">
        <authorList>
            <person name="Cejkova D."/>
            <person name="Kubasova T."/>
            <person name="Jahodarova E."/>
            <person name="Rychlik I."/>
        </authorList>
    </citation>
    <scope>NUCLEOTIDE SEQUENCE</scope>
    <source>
        <strain evidence="2">An824</strain>
    </source>
</reference>
<reference evidence="2" key="2">
    <citation type="journal article" date="2021" name="Sci. Rep.">
        <title>The distribution of antibiotic resistance genes in chicken gut microbiota commensals.</title>
        <authorList>
            <person name="Juricova H."/>
            <person name="Matiasovicova J."/>
            <person name="Kubasova T."/>
            <person name="Cejkova D."/>
            <person name="Rychlik I."/>
        </authorList>
    </citation>
    <scope>NUCLEOTIDE SEQUENCE</scope>
    <source>
        <strain evidence="2">An824</strain>
    </source>
</reference>
<feature type="transmembrane region" description="Helical" evidence="1">
    <location>
        <begin position="95"/>
        <end position="116"/>
    </location>
</feature>
<proteinExistence type="predicted"/>
<protein>
    <submittedName>
        <fullName evidence="2">Uncharacterized protein</fullName>
    </submittedName>
</protein>
<feature type="transmembrane region" description="Helical" evidence="1">
    <location>
        <begin position="48"/>
        <end position="69"/>
    </location>
</feature>
<sequence>MFGINIRQLKVMEYQCSPVTDGKTSVAIGVAGIVLTAAIIATESGLQTWELALLAVADVAMLAWGAYCWKVRRKPFKRQITLGGLSDRLYRRGHWLFAACSFVRCCVEYAVIITLITLLDGGTDFAGAFAERLRGWFFLLPLIMYGTFREYLSYYQYYHTPAGLRRDLFAKTTKTDLYTEAMKQMNDGKEGKQH</sequence>
<keyword evidence="3" id="KW-1185">Reference proteome</keyword>
<name>A0A939B8U6_9BACT</name>
<evidence type="ECO:0000256" key="1">
    <source>
        <dbReference type="SAM" id="Phobius"/>
    </source>
</evidence>
<keyword evidence="1" id="KW-0812">Transmembrane</keyword>
<evidence type="ECO:0000313" key="3">
    <source>
        <dbReference type="Proteomes" id="UP000706891"/>
    </source>
</evidence>
<organism evidence="2 3">
    <name type="scientific">Marseilla massiliensis</name>
    <dbReference type="NCBI Taxonomy" id="1841864"/>
    <lineage>
        <taxon>Bacteria</taxon>
        <taxon>Pseudomonadati</taxon>
        <taxon>Bacteroidota</taxon>
        <taxon>Bacteroidia</taxon>
        <taxon>Bacteroidales</taxon>
        <taxon>Prevotellaceae</taxon>
        <taxon>Marseilla</taxon>
    </lineage>
</organism>
<gene>
    <name evidence="2" type="ORF">H6A34_13495</name>
</gene>
<dbReference type="EMBL" id="JACJJG010000147">
    <property type="protein sequence ID" value="MBM6674877.1"/>
    <property type="molecule type" value="Genomic_DNA"/>
</dbReference>